<comment type="subcellular location">
    <subcellularLocation>
        <location evidence="1">Membrane</location>
        <topology evidence="1">Multi-pass membrane protein</topology>
    </subcellularLocation>
</comment>
<evidence type="ECO:0000256" key="10">
    <source>
        <dbReference type="ARBA" id="ARBA00022989"/>
    </source>
</evidence>
<dbReference type="SMART" id="SM01117">
    <property type="entry name" value="Cyt-b5"/>
    <property type="match status" value="1"/>
</dbReference>
<dbReference type="PANTHER" id="PTHR19353">
    <property type="entry name" value="FATTY ACID DESATURASE 2"/>
    <property type="match status" value="1"/>
</dbReference>
<dbReference type="PANTHER" id="PTHR19353:SF30">
    <property type="entry name" value="DELTA 8-(E)-SPHINGOLIPID DESATURASE"/>
    <property type="match status" value="1"/>
</dbReference>
<dbReference type="GO" id="GO:0016717">
    <property type="term" value="F:oxidoreductase activity, acting on paired donors, with oxidation of a pair of donors resulting in the reduction of molecular oxygen to two molecules of water"/>
    <property type="evidence" value="ECO:0007669"/>
    <property type="project" value="TreeGrafter"/>
</dbReference>
<keyword evidence="10" id="KW-1133">Transmembrane helix</keyword>
<accession>A0A6A4I490</accession>
<reference evidence="16" key="1">
    <citation type="journal article" date="2019" name="Environ. Microbiol.">
        <title>Fungal ecological strategies reflected in gene transcription - a case study of two litter decomposers.</title>
        <authorList>
            <person name="Barbi F."/>
            <person name="Kohler A."/>
            <person name="Barry K."/>
            <person name="Baskaran P."/>
            <person name="Daum C."/>
            <person name="Fauchery L."/>
            <person name="Ihrmark K."/>
            <person name="Kuo A."/>
            <person name="LaButti K."/>
            <person name="Lipzen A."/>
            <person name="Morin E."/>
            <person name="Grigoriev I.V."/>
            <person name="Henrissat B."/>
            <person name="Lindahl B."/>
            <person name="Martin F."/>
        </authorList>
    </citation>
    <scope>NUCLEOTIDE SEQUENCE</scope>
    <source>
        <strain evidence="16">JB14</strain>
    </source>
</reference>
<evidence type="ECO:0000256" key="13">
    <source>
        <dbReference type="ARBA" id="ARBA00023098"/>
    </source>
</evidence>
<comment type="pathway">
    <text evidence="3">Sphingolipid metabolism.</text>
</comment>
<dbReference type="PIRSF" id="PIRSF015921">
    <property type="entry name" value="FA_sphinglp_des"/>
    <property type="match status" value="1"/>
</dbReference>
<comment type="similarity">
    <text evidence="4">Belongs to the fatty acid desaturase type 1 family.</text>
</comment>
<keyword evidence="12" id="KW-0408">Iron</keyword>
<sequence>MLNGGNGTVQLTRSEIGKCILDGQHLIIYNKKVLRIPSSWLDVHPGGSLALLHFVGRDATPEINAYHNDQILPLVNKYLIGTLAEHGPWDPLLPPIAAGWTRKDDQWFTPTIEALTPPPSKLSLQVQEQHAAAYKMLHKRITDAGLYKTPYLTGYGPELIRYISLGLLSAYAFRHSWLLTSALALGLMWHQPVFFVHDLGHMGVTGNWNLDRLISILVADFIGGLSIGWWVDNHNVHHCTITFLCLVQSLPRLSDKHNDSDPFFAISPSLLSMMLFARFNLYRLSYSSMFYKLFERRHTRGGRWAVGLEFIGIIYHAATSPLHVQIVLSHFGMSTEDLGPVESFPHRQLRTGMDVSCPEQWDFIHGASLMVKEFAEKQGLTYVEFGFVSASHEVLAWSTGQTMAQVASVEAREAVDKKIAQREDAAFARRRVVNSLKET</sequence>
<evidence type="ECO:0000256" key="14">
    <source>
        <dbReference type="ARBA" id="ARBA00023136"/>
    </source>
</evidence>
<dbReference type="Proteomes" id="UP000799118">
    <property type="component" value="Unassembled WGS sequence"/>
</dbReference>
<dbReference type="InterPro" id="IPR001199">
    <property type="entry name" value="Cyt_B5-like_heme/steroid-bd"/>
</dbReference>
<evidence type="ECO:0000313" key="17">
    <source>
        <dbReference type="Proteomes" id="UP000799118"/>
    </source>
</evidence>
<dbReference type="GO" id="GO:0006665">
    <property type="term" value="P:sphingolipid metabolic process"/>
    <property type="evidence" value="ECO:0007669"/>
    <property type="project" value="UniProtKB-UniPathway"/>
</dbReference>
<evidence type="ECO:0000256" key="4">
    <source>
        <dbReference type="ARBA" id="ARBA00009295"/>
    </source>
</evidence>
<dbReference type="OrthoDB" id="260091at2759"/>
<dbReference type="AlphaFoldDB" id="A0A6A4I490"/>
<evidence type="ECO:0000256" key="11">
    <source>
        <dbReference type="ARBA" id="ARBA00023002"/>
    </source>
</evidence>
<dbReference type="Gene3D" id="3.10.120.10">
    <property type="entry name" value="Cytochrome b5-like heme/steroid binding domain"/>
    <property type="match status" value="1"/>
</dbReference>
<dbReference type="SUPFAM" id="SSF55856">
    <property type="entry name" value="Cytochrome b5-like heme/steroid binding domain"/>
    <property type="match status" value="1"/>
</dbReference>
<protein>
    <recommendedName>
        <fullName evidence="6">Delta 8-(E)-sphingolipid desaturase</fullName>
        <ecNumber evidence="5">1.14.19.18</ecNumber>
    </recommendedName>
</protein>
<dbReference type="EC" id="1.14.19.18" evidence="5"/>
<name>A0A6A4I490_9AGAR</name>
<proteinExistence type="inferred from homology"/>
<keyword evidence="13" id="KW-0443">Lipid metabolism</keyword>
<evidence type="ECO:0000256" key="8">
    <source>
        <dbReference type="ARBA" id="ARBA00022723"/>
    </source>
</evidence>
<evidence type="ECO:0000256" key="7">
    <source>
        <dbReference type="ARBA" id="ARBA00022692"/>
    </source>
</evidence>
<dbReference type="InterPro" id="IPR012171">
    <property type="entry name" value="Fatty_acid_desaturase"/>
</dbReference>
<gene>
    <name evidence="16" type="ORF">BT96DRAFT_955527</name>
</gene>
<evidence type="ECO:0000256" key="1">
    <source>
        <dbReference type="ARBA" id="ARBA00004141"/>
    </source>
</evidence>
<dbReference type="EMBL" id="ML769414">
    <property type="protein sequence ID" value="KAE9404753.1"/>
    <property type="molecule type" value="Genomic_DNA"/>
</dbReference>
<evidence type="ECO:0000259" key="15">
    <source>
        <dbReference type="PROSITE" id="PS50255"/>
    </source>
</evidence>
<dbReference type="UniPathway" id="UPA00222"/>
<evidence type="ECO:0000256" key="5">
    <source>
        <dbReference type="ARBA" id="ARBA00012019"/>
    </source>
</evidence>
<evidence type="ECO:0000256" key="9">
    <source>
        <dbReference type="ARBA" id="ARBA00022919"/>
    </source>
</evidence>
<keyword evidence="9" id="KW-0746">Sphingolipid metabolism</keyword>
<organism evidence="16 17">
    <name type="scientific">Gymnopus androsaceus JB14</name>
    <dbReference type="NCBI Taxonomy" id="1447944"/>
    <lineage>
        <taxon>Eukaryota</taxon>
        <taxon>Fungi</taxon>
        <taxon>Dikarya</taxon>
        <taxon>Basidiomycota</taxon>
        <taxon>Agaricomycotina</taxon>
        <taxon>Agaricomycetes</taxon>
        <taxon>Agaricomycetidae</taxon>
        <taxon>Agaricales</taxon>
        <taxon>Marasmiineae</taxon>
        <taxon>Omphalotaceae</taxon>
        <taxon>Gymnopus</taxon>
    </lineage>
</organism>
<keyword evidence="8" id="KW-0479">Metal-binding</keyword>
<evidence type="ECO:0000256" key="6">
    <source>
        <dbReference type="ARBA" id="ARBA00016939"/>
    </source>
</evidence>
<keyword evidence="14" id="KW-0472">Membrane</keyword>
<evidence type="ECO:0000256" key="3">
    <source>
        <dbReference type="ARBA" id="ARBA00004991"/>
    </source>
</evidence>
<evidence type="ECO:0000313" key="16">
    <source>
        <dbReference type="EMBL" id="KAE9404753.1"/>
    </source>
</evidence>
<dbReference type="GO" id="GO:0016020">
    <property type="term" value="C:membrane"/>
    <property type="evidence" value="ECO:0007669"/>
    <property type="project" value="UniProtKB-SubCell"/>
</dbReference>
<dbReference type="Pfam" id="PF00173">
    <property type="entry name" value="Cyt-b5"/>
    <property type="match status" value="1"/>
</dbReference>
<evidence type="ECO:0000256" key="12">
    <source>
        <dbReference type="ARBA" id="ARBA00023004"/>
    </source>
</evidence>
<keyword evidence="11" id="KW-0560">Oxidoreductase</keyword>
<dbReference type="InterPro" id="IPR036400">
    <property type="entry name" value="Cyt_B5-like_heme/steroid_sf"/>
</dbReference>
<evidence type="ECO:0000256" key="2">
    <source>
        <dbReference type="ARBA" id="ARBA00004760"/>
    </source>
</evidence>
<comment type="pathway">
    <text evidence="2">Lipid metabolism; sphingolipid metabolism.</text>
</comment>
<feature type="domain" description="Cytochrome b5 heme-binding" evidence="15">
    <location>
        <begin position="38"/>
        <end position="84"/>
    </location>
</feature>
<keyword evidence="17" id="KW-1185">Reference proteome</keyword>
<dbReference type="GO" id="GO:0046872">
    <property type="term" value="F:metal ion binding"/>
    <property type="evidence" value="ECO:0007669"/>
    <property type="project" value="UniProtKB-KW"/>
</dbReference>
<dbReference type="PROSITE" id="PS50255">
    <property type="entry name" value="CYTOCHROME_B5_2"/>
    <property type="match status" value="1"/>
</dbReference>
<keyword evidence="7" id="KW-0812">Transmembrane</keyword>